<comment type="similarity">
    <text evidence="2">Belongs to the binding-protein-dependent transport system permease family. FecCD subfamily.</text>
</comment>
<dbReference type="EMBL" id="FRAC01000012">
    <property type="protein sequence ID" value="SHK45909.1"/>
    <property type="molecule type" value="Genomic_DNA"/>
</dbReference>
<feature type="transmembrane region" description="Helical" evidence="8">
    <location>
        <begin position="92"/>
        <end position="113"/>
    </location>
</feature>
<dbReference type="SUPFAM" id="SSF81345">
    <property type="entry name" value="ABC transporter involved in vitamin B12 uptake, BtuC"/>
    <property type="match status" value="1"/>
</dbReference>
<protein>
    <submittedName>
        <fullName evidence="9">Iron complex transport system permease protein</fullName>
    </submittedName>
</protein>
<feature type="transmembrane region" description="Helical" evidence="8">
    <location>
        <begin position="307"/>
        <end position="326"/>
    </location>
</feature>
<dbReference type="Proteomes" id="UP000184386">
    <property type="component" value="Unassembled WGS sequence"/>
</dbReference>
<evidence type="ECO:0000313" key="10">
    <source>
        <dbReference type="Proteomes" id="UP000184386"/>
    </source>
</evidence>
<keyword evidence="10" id="KW-1185">Reference proteome</keyword>
<comment type="subcellular location">
    <subcellularLocation>
        <location evidence="1">Cell membrane</location>
        <topology evidence="1">Multi-pass membrane protein</topology>
    </subcellularLocation>
</comment>
<dbReference type="PANTHER" id="PTHR30472">
    <property type="entry name" value="FERRIC ENTEROBACTIN TRANSPORT SYSTEM PERMEASE PROTEIN"/>
    <property type="match status" value="1"/>
</dbReference>
<feature type="transmembrane region" description="Helical" evidence="8">
    <location>
        <begin position="120"/>
        <end position="138"/>
    </location>
</feature>
<dbReference type="RefSeq" id="WP_073276404.1">
    <property type="nucleotide sequence ID" value="NZ_FRAC01000012.1"/>
</dbReference>
<keyword evidence="6 8" id="KW-1133">Transmembrane helix</keyword>
<dbReference type="FunFam" id="1.10.3470.10:FF:000001">
    <property type="entry name" value="Vitamin B12 ABC transporter permease BtuC"/>
    <property type="match status" value="1"/>
</dbReference>
<evidence type="ECO:0000256" key="8">
    <source>
        <dbReference type="SAM" id="Phobius"/>
    </source>
</evidence>
<reference evidence="9 10" key="1">
    <citation type="submission" date="2016-11" db="EMBL/GenBank/DDBJ databases">
        <authorList>
            <person name="Jaros S."/>
            <person name="Januszkiewicz K."/>
            <person name="Wedrychowicz H."/>
        </authorList>
    </citation>
    <scope>NUCLEOTIDE SEQUENCE [LARGE SCALE GENOMIC DNA]</scope>
    <source>
        <strain evidence="9 10">DSM 15929</strain>
    </source>
</reference>
<dbReference type="InterPro" id="IPR037294">
    <property type="entry name" value="ABC_BtuC-like"/>
</dbReference>
<dbReference type="Gene3D" id="1.10.3470.10">
    <property type="entry name" value="ABC transporter involved in vitamin B12 uptake, BtuC"/>
    <property type="match status" value="1"/>
</dbReference>
<evidence type="ECO:0000256" key="1">
    <source>
        <dbReference type="ARBA" id="ARBA00004651"/>
    </source>
</evidence>
<evidence type="ECO:0000256" key="2">
    <source>
        <dbReference type="ARBA" id="ARBA00007935"/>
    </source>
</evidence>
<dbReference type="GO" id="GO:0022857">
    <property type="term" value="F:transmembrane transporter activity"/>
    <property type="evidence" value="ECO:0007669"/>
    <property type="project" value="InterPro"/>
</dbReference>
<proteinExistence type="inferred from homology"/>
<dbReference type="PANTHER" id="PTHR30472:SF25">
    <property type="entry name" value="ABC TRANSPORTER PERMEASE PROTEIN MJ0876-RELATED"/>
    <property type="match status" value="1"/>
</dbReference>
<evidence type="ECO:0000313" key="9">
    <source>
        <dbReference type="EMBL" id="SHK45909.1"/>
    </source>
</evidence>
<feature type="transmembrane region" description="Helical" evidence="8">
    <location>
        <begin position="65"/>
        <end position="86"/>
    </location>
</feature>
<dbReference type="AlphaFoldDB" id="A0A1M6SMS3"/>
<dbReference type="CDD" id="cd06550">
    <property type="entry name" value="TM_ABC_iron-siderophores_like"/>
    <property type="match status" value="1"/>
</dbReference>
<keyword evidence="3" id="KW-0813">Transport</keyword>
<keyword evidence="4" id="KW-1003">Cell membrane</keyword>
<organism evidence="9 10">
    <name type="scientific">Anaerocolumna jejuensis DSM 15929</name>
    <dbReference type="NCBI Taxonomy" id="1121322"/>
    <lineage>
        <taxon>Bacteria</taxon>
        <taxon>Bacillati</taxon>
        <taxon>Bacillota</taxon>
        <taxon>Clostridia</taxon>
        <taxon>Lachnospirales</taxon>
        <taxon>Lachnospiraceae</taxon>
        <taxon>Anaerocolumna</taxon>
    </lineage>
</organism>
<name>A0A1M6SMS3_9FIRM</name>
<evidence type="ECO:0000256" key="6">
    <source>
        <dbReference type="ARBA" id="ARBA00022989"/>
    </source>
</evidence>
<feature type="transmembrane region" description="Helical" evidence="8">
    <location>
        <begin position="237"/>
        <end position="266"/>
    </location>
</feature>
<feature type="transmembrane region" description="Helical" evidence="8">
    <location>
        <begin position="150"/>
        <end position="170"/>
    </location>
</feature>
<evidence type="ECO:0000256" key="3">
    <source>
        <dbReference type="ARBA" id="ARBA00022448"/>
    </source>
</evidence>
<keyword evidence="5 8" id="KW-0812">Transmembrane</keyword>
<dbReference type="OrthoDB" id="9792889at2"/>
<dbReference type="Pfam" id="PF01032">
    <property type="entry name" value="FecCD"/>
    <property type="match status" value="1"/>
</dbReference>
<sequence length="335" mass="35844">MERSKQERRTRKRIGIMFLLLLLMMVAGIMGGAVKVSLHDFWNLFAGNEITAAGRIILYIRLPRMIGAVIAGMGLSVAGAIIQTILNNPLAGPNIIGVNSGAGFAVVLCSALLPKAYQILPFAAFGGAFLTVMFVYYLGKKTGASQMTLILAGVAIGSLLNGATDALYTFQEESLLASTSFRIGGLSGINTSVLTYAGAVVIISLILVLLFHNELEVLSLGEETARTLGLSVSAYRFLFLALAAALSGAAVSFAGLLGFVGLIIPHIARMLVGEESKYFISASAILGALFLLVCDYIARTWFAPYELPVGIILSFVGAPFFVWLLFHRRKRRQNA</sequence>
<dbReference type="InterPro" id="IPR000522">
    <property type="entry name" value="ABC_transptr_permease_BtuC"/>
</dbReference>
<accession>A0A1M6SMS3</accession>
<keyword evidence="7 8" id="KW-0472">Membrane</keyword>
<feature type="transmembrane region" description="Helical" evidence="8">
    <location>
        <begin position="278"/>
        <end position="301"/>
    </location>
</feature>
<evidence type="ECO:0000256" key="4">
    <source>
        <dbReference type="ARBA" id="ARBA00022475"/>
    </source>
</evidence>
<evidence type="ECO:0000256" key="5">
    <source>
        <dbReference type="ARBA" id="ARBA00022692"/>
    </source>
</evidence>
<dbReference type="GO" id="GO:0005886">
    <property type="term" value="C:plasma membrane"/>
    <property type="evidence" value="ECO:0007669"/>
    <property type="project" value="UniProtKB-SubCell"/>
</dbReference>
<gene>
    <name evidence="9" type="ORF">SAMN02745136_02518</name>
</gene>
<feature type="transmembrane region" description="Helical" evidence="8">
    <location>
        <begin position="41"/>
        <end position="58"/>
    </location>
</feature>
<dbReference type="STRING" id="1121322.SAMN02745136_02518"/>
<feature type="transmembrane region" description="Helical" evidence="8">
    <location>
        <begin position="191"/>
        <end position="211"/>
    </location>
</feature>
<evidence type="ECO:0000256" key="7">
    <source>
        <dbReference type="ARBA" id="ARBA00023136"/>
    </source>
</evidence>